<dbReference type="InterPro" id="IPR009057">
    <property type="entry name" value="Homeodomain-like_sf"/>
</dbReference>
<organism evidence="12 13">
    <name type="scientific">Zostera marina</name>
    <name type="common">Eelgrass</name>
    <dbReference type="NCBI Taxonomy" id="29655"/>
    <lineage>
        <taxon>Eukaryota</taxon>
        <taxon>Viridiplantae</taxon>
        <taxon>Streptophyta</taxon>
        <taxon>Embryophyta</taxon>
        <taxon>Tracheophyta</taxon>
        <taxon>Spermatophyta</taxon>
        <taxon>Magnoliopsida</taxon>
        <taxon>Liliopsida</taxon>
        <taxon>Zosteraceae</taxon>
        <taxon>Zostera</taxon>
    </lineage>
</organism>
<keyword evidence="5" id="KW-0539">Nucleus</keyword>
<protein>
    <recommendedName>
        <fullName evidence="6">Transcription factor MYBS1</fullName>
    </recommendedName>
    <alternativeName>
        <fullName evidence="7">Myb-related protein S1</fullName>
    </alternativeName>
</protein>
<feature type="compositionally biased region" description="Acidic residues" evidence="8">
    <location>
        <begin position="184"/>
        <end position="202"/>
    </location>
</feature>
<comment type="subcellular location">
    <subcellularLocation>
        <location evidence="1">Nucleus</location>
    </subcellularLocation>
</comment>
<dbReference type="GO" id="GO:0009744">
    <property type="term" value="P:response to sucrose"/>
    <property type="evidence" value="ECO:0007669"/>
    <property type="project" value="UniProtKB-ARBA"/>
</dbReference>
<feature type="domain" description="Myb-like" evidence="9">
    <location>
        <begin position="227"/>
        <end position="279"/>
    </location>
</feature>
<dbReference type="SMART" id="SM00717">
    <property type="entry name" value="SANT"/>
    <property type="match status" value="2"/>
</dbReference>
<dbReference type="CDD" id="cd00167">
    <property type="entry name" value="SANT"/>
    <property type="match status" value="2"/>
</dbReference>
<evidence type="ECO:0000256" key="5">
    <source>
        <dbReference type="ARBA" id="ARBA00023242"/>
    </source>
</evidence>
<feature type="domain" description="Myb-like" evidence="9">
    <location>
        <begin position="110"/>
        <end position="156"/>
    </location>
</feature>
<dbReference type="GO" id="GO:0003677">
    <property type="term" value="F:DNA binding"/>
    <property type="evidence" value="ECO:0007669"/>
    <property type="project" value="UniProtKB-KW"/>
</dbReference>
<evidence type="ECO:0000256" key="8">
    <source>
        <dbReference type="SAM" id="MobiDB-lite"/>
    </source>
</evidence>
<dbReference type="InterPro" id="IPR017884">
    <property type="entry name" value="SANT_dom"/>
</dbReference>
<dbReference type="Gene3D" id="1.10.10.60">
    <property type="entry name" value="Homeodomain-like"/>
    <property type="match status" value="2"/>
</dbReference>
<dbReference type="OrthoDB" id="118550at2759"/>
<dbReference type="Proteomes" id="UP000036987">
    <property type="component" value="Unassembled WGS sequence"/>
</dbReference>
<name>A0A0K9P3K3_ZOSMR</name>
<reference evidence="13" key="1">
    <citation type="journal article" date="2016" name="Nature">
        <title>The genome of the seagrass Zostera marina reveals angiosperm adaptation to the sea.</title>
        <authorList>
            <person name="Olsen J.L."/>
            <person name="Rouze P."/>
            <person name="Verhelst B."/>
            <person name="Lin Y.-C."/>
            <person name="Bayer T."/>
            <person name="Collen J."/>
            <person name="Dattolo E."/>
            <person name="De Paoli E."/>
            <person name="Dittami S."/>
            <person name="Maumus F."/>
            <person name="Michel G."/>
            <person name="Kersting A."/>
            <person name="Lauritano C."/>
            <person name="Lohaus R."/>
            <person name="Toepel M."/>
            <person name="Tonon T."/>
            <person name="Vanneste K."/>
            <person name="Amirebrahimi M."/>
            <person name="Brakel J."/>
            <person name="Bostroem C."/>
            <person name="Chovatia M."/>
            <person name="Grimwood J."/>
            <person name="Jenkins J.W."/>
            <person name="Jueterbock A."/>
            <person name="Mraz A."/>
            <person name="Stam W.T."/>
            <person name="Tice H."/>
            <person name="Bornberg-Bauer E."/>
            <person name="Green P.J."/>
            <person name="Pearson G.A."/>
            <person name="Procaccini G."/>
            <person name="Duarte C.M."/>
            <person name="Schmutz J."/>
            <person name="Reusch T.B.H."/>
            <person name="Van de Peer Y."/>
        </authorList>
    </citation>
    <scope>NUCLEOTIDE SEQUENCE [LARGE SCALE GENOMIC DNA]</scope>
    <source>
        <strain evidence="13">cv. Finnish</strain>
    </source>
</reference>
<sequence length="301" mass="34400">MTTTDPHPSSQYPTDVTSKVVFCSFLDAHLDCTPGLHSPLLPLRSYLLPSHHLSILRRRIPHFYVSLKILQQRKRNRVRGVPGVYVFFMEGGYLHDMFSSREEKPAAVTWTKEEDKTFENSLVRYTEETPERWVKIASLLPGKSPFEVVDHYKALLQDVMDIEAGRIVIGVPGDYESGGGGGEEGVDEEKEEEEEEEEEEEGFGLADSSSSLRKRGGEIRRSGKAKEERKRGVPWTEEEHRRFLDGLERFGKGDWRSISRNAVVTRTPTQVASHAQKYFIRLNSSRKKEKKRGSIHDITKP</sequence>
<dbReference type="InterPro" id="IPR017930">
    <property type="entry name" value="Myb_dom"/>
</dbReference>
<evidence type="ECO:0000256" key="1">
    <source>
        <dbReference type="ARBA" id="ARBA00004123"/>
    </source>
</evidence>
<evidence type="ECO:0000256" key="2">
    <source>
        <dbReference type="ARBA" id="ARBA00023015"/>
    </source>
</evidence>
<evidence type="ECO:0000256" key="7">
    <source>
        <dbReference type="ARBA" id="ARBA00076145"/>
    </source>
</evidence>
<evidence type="ECO:0000256" key="3">
    <source>
        <dbReference type="ARBA" id="ARBA00023125"/>
    </source>
</evidence>
<dbReference type="AlphaFoldDB" id="A0A0K9P3K3"/>
<dbReference type="EMBL" id="LFYR01001213">
    <property type="protein sequence ID" value="KMZ63569.1"/>
    <property type="molecule type" value="Genomic_DNA"/>
</dbReference>
<dbReference type="NCBIfam" id="TIGR01557">
    <property type="entry name" value="myb_SHAQKYF"/>
    <property type="match status" value="1"/>
</dbReference>
<evidence type="ECO:0000259" key="11">
    <source>
        <dbReference type="PROSITE" id="PS51294"/>
    </source>
</evidence>
<feature type="compositionally biased region" description="Basic and acidic residues" evidence="8">
    <location>
        <begin position="215"/>
        <end position="238"/>
    </location>
</feature>
<dbReference type="STRING" id="29655.A0A0K9P3K3"/>
<dbReference type="Pfam" id="PF00249">
    <property type="entry name" value="Myb_DNA-binding"/>
    <property type="match status" value="2"/>
</dbReference>
<dbReference type="SUPFAM" id="SSF46689">
    <property type="entry name" value="Homeodomain-like"/>
    <property type="match status" value="2"/>
</dbReference>
<evidence type="ECO:0000259" key="9">
    <source>
        <dbReference type="PROSITE" id="PS50090"/>
    </source>
</evidence>
<dbReference type="InterPro" id="IPR001005">
    <property type="entry name" value="SANT/Myb"/>
</dbReference>
<feature type="region of interest" description="Disordered" evidence="8">
    <location>
        <begin position="171"/>
        <end position="238"/>
    </location>
</feature>
<keyword evidence="3" id="KW-0238">DNA-binding</keyword>
<evidence type="ECO:0000256" key="6">
    <source>
        <dbReference type="ARBA" id="ARBA00068153"/>
    </source>
</evidence>
<keyword evidence="4" id="KW-0804">Transcription</keyword>
<dbReference type="PANTHER" id="PTHR44042">
    <property type="entry name" value="DUPLICATED HOMEODOMAIN-LIKE SUPERFAMILY PROTEIN-RELATED"/>
    <property type="match status" value="1"/>
</dbReference>
<comment type="caution">
    <text evidence="12">The sequence shown here is derived from an EMBL/GenBank/DDBJ whole genome shotgun (WGS) entry which is preliminary data.</text>
</comment>
<dbReference type="PROSITE" id="PS51294">
    <property type="entry name" value="HTH_MYB"/>
    <property type="match status" value="1"/>
</dbReference>
<evidence type="ECO:0000313" key="12">
    <source>
        <dbReference type="EMBL" id="KMZ63569.1"/>
    </source>
</evidence>
<keyword evidence="13" id="KW-1185">Reference proteome</keyword>
<evidence type="ECO:0000259" key="10">
    <source>
        <dbReference type="PROSITE" id="PS51293"/>
    </source>
</evidence>
<feature type="domain" description="HTH myb-type" evidence="11">
    <location>
        <begin position="227"/>
        <end position="283"/>
    </location>
</feature>
<feature type="domain" description="SANT" evidence="10">
    <location>
        <begin position="230"/>
        <end position="283"/>
    </location>
</feature>
<dbReference type="GO" id="GO:0005634">
    <property type="term" value="C:nucleus"/>
    <property type="evidence" value="ECO:0007669"/>
    <property type="project" value="UniProtKB-SubCell"/>
</dbReference>
<proteinExistence type="predicted"/>
<accession>A0A0K9P3K3</accession>
<dbReference type="GO" id="GO:0009739">
    <property type="term" value="P:response to gibberellin"/>
    <property type="evidence" value="ECO:0007669"/>
    <property type="project" value="UniProtKB-ARBA"/>
</dbReference>
<dbReference type="InterPro" id="IPR006447">
    <property type="entry name" value="Myb_dom_plants"/>
</dbReference>
<dbReference type="PANTHER" id="PTHR44042:SF67">
    <property type="entry name" value="MYB-LIKE PROTEIN I"/>
    <property type="match status" value="1"/>
</dbReference>
<dbReference type="PROSITE" id="PS50090">
    <property type="entry name" value="MYB_LIKE"/>
    <property type="match status" value="2"/>
</dbReference>
<keyword evidence="2" id="KW-0805">Transcription regulation</keyword>
<evidence type="ECO:0000313" key="13">
    <source>
        <dbReference type="Proteomes" id="UP000036987"/>
    </source>
</evidence>
<dbReference type="FunFam" id="1.10.10.60:FF:000154">
    <property type="entry name" value="Transcription factor SRM1"/>
    <property type="match status" value="1"/>
</dbReference>
<dbReference type="FunFam" id="1.10.10.60:FF:000009">
    <property type="entry name" value="transcription factor MYB1R1"/>
    <property type="match status" value="1"/>
</dbReference>
<gene>
    <name evidence="12" type="ORF">ZOSMA_3G00470</name>
</gene>
<evidence type="ECO:0000256" key="4">
    <source>
        <dbReference type="ARBA" id="ARBA00023163"/>
    </source>
</evidence>
<dbReference type="PROSITE" id="PS51293">
    <property type="entry name" value="SANT"/>
    <property type="match status" value="1"/>
</dbReference>